<keyword evidence="1" id="KW-0472">Membrane</keyword>
<dbReference type="EMBL" id="JACBKZ010000002">
    <property type="protein sequence ID" value="KAF5956424.1"/>
    <property type="molecule type" value="Genomic_DNA"/>
</dbReference>
<comment type="caution">
    <text evidence="2">The sequence shown here is derived from an EMBL/GenBank/DDBJ whole genome shotgun (WGS) entry which is preliminary data.</text>
</comment>
<feature type="transmembrane region" description="Helical" evidence="1">
    <location>
        <begin position="7"/>
        <end position="28"/>
    </location>
</feature>
<protein>
    <submittedName>
        <fullName evidence="2">Uncharacterized protein</fullName>
    </submittedName>
</protein>
<organism evidence="2 3">
    <name type="scientific">Camellia sinensis</name>
    <name type="common">Tea plant</name>
    <name type="synonym">Thea sinensis</name>
    <dbReference type="NCBI Taxonomy" id="4442"/>
    <lineage>
        <taxon>Eukaryota</taxon>
        <taxon>Viridiplantae</taxon>
        <taxon>Streptophyta</taxon>
        <taxon>Embryophyta</taxon>
        <taxon>Tracheophyta</taxon>
        <taxon>Spermatophyta</taxon>
        <taxon>Magnoliopsida</taxon>
        <taxon>eudicotyledons</taxon>
        <taxon>Gunneridae</taxon>
        <taxon>Pentapetalae</taxon>
        <taxon>asterids</taxon>
        <taxon>Ericales</taxon>
        <taxon>Theaceae</taxon>
        <taxon>Camellia</taxon>
    </lineage>
</organism>
<dbReference type="AlphaFoldDB" id="A0A7J7HWG3"/>
<evidence type="ECO:0000256" key="1">
    <source>
        <dbReference type="SAM" id="Phobius"/>
    </source>
</evidence>
<accession>A0A7J7HWG3</accession>
<keyword evidence="3" id="KW-1185">Reference proteome</keyword>
<evidence type="ECO:0000313" key="3">
    <source>
        <dbReference type="Proteomes" id="UP000593564"/>
    </source>
</evidence>
<gene>
    <name evidence="2" type="ORF">HYC85_003649</name>
</gene>
<evidence type="ECO:0000313" key="2">
    <source>
        <dbReference type="EMBL" id="KAF5956424.1"/>
    </source>
</evidence>
<reference evidence="3" key="1">
    <citation type="journal article" date="2020" name="Nat. Commun.">
        <title>Genome assembly of wild tea tree DASZ reveals pedigree and selection history of tea varieties.</title>
        <authorList>
            <person name="Zhang W."/>
            <person name="Zhang Y."/>
            <person name="Qiu H."/>
            <person name="Guo Y."/>
            <person name="Wan H."/>
            <person name="Zhang X."/>
            <person name="Scossa F."/>
            <person name="Alseekh S."/>
            <person name="Zhang Q."/>
            <person name="Wang P."/>
            <person name="Xu L."/>
            <person name="Schmidt M.H."/>
            <person name="Jia X."/>
            <person name="Li D."/>
            <person name="Zhu A."/>
            <person name="Guo F."/>
            <person name="Chen W."/>
            <person name="Ni D."/>
            <person name="Usadel B."/>
            <person name="Fernie A.R."/>
            <person name="Wen W."/>
        </authorList>
    </citation>
    <scope>NUCLEOTIDE SEQUENCE [LARGE SCALE GENOMIC DNA]</scope>
    <source>
        <strain evidence="3">cv. G240</strain>
    </source>
</reference>
<dbReference type="Proteomes" id="UP000593564">
    <property type="component" value="Unassembled WGS sequence"/>
</dbReference>
<proteinExistence type="predicted"/>
<keyword evidence="1" id="KW-0812">Transmembrane</keyword>
<reference evidence="2 3" key="2">
    <citation type="submission" date="2020-07" db="EMBL/GenBank/DDBJ databases">
        <title>Genome assembly of wild tea tree DASZ reveals pedigree and selection history of tea varieties.</title>
        <authorList>
            <person name="Zhang W."/>
        </authorList>
    </citation>
    <scope>NUCLEOTIDE SEQUENCE [LARGE SCALE GENOMIC DNA]</scope>
    <source>
        <strain evidence="3">cv. G240</strain>
        <tissue evidence="2">Leaf</tissue>
    </source>
</reference>
<keyword evidence="1" id="KW-1133">Transmembrane helix</keyword>
<name>A0A7J7HWG3_CAMSI</name>
<feature type="transmembrane region" description="Helical" evidence="1">
    <location>
        <begin position="79"/>
        <end position="97"/>
    </location>
</feature>
<sequence>MISKAPWFLLPLAWAWTGTAIVTALLSMDTAWQLVWTKEFDSSPVLQKAIICGYHVNKLTWHFNTKTKFRPNEVKRMKIILACVFAFITIGLLLIVYQMGIIG</sequence>